<dbReference type="EMBL" id="CAEZUY010000103">
    <property type="protein sequence ID" value="CAB4619233.1"/>
    <property type="molecule type" value="Genomic_DNA"/>
</dbReference>
<proteinExistence type="predicted"/>
<reference evidence="1" key="1">
    <citation type="submission" date="2020-05" db="EMBL/GenBank/DDBJ databases">
        <authorList>
            <person name="Chiriac C."/>
            <person name="Salcher M."/>
            <person name="Ghai R."/>
            <person name="Kavagutti S V."/>
        </authorList>
    </citation>
    <scope>NUCLEOTIDE SEQUENCE</scope>
</reference>
<evidence type="ECO:0000313" key="1">
    <source>
        <dbReference type="EMBL" id="CAB4619233.1"/>
    </source>
</evidence>
<protein>
    <submittedName>
        <fullName evidence="1">Unannotated protein</fullName>
    </submittedName>
</protein>
<organism evidence="1">
    <name type="scientific">freshwater metagenome</name>
    <dbReference type="NCBI Taxonomy" id="449393"/>
    <lineage>
        <taxon>unclassified sequences</taxon>
        <taxon>metagenomes</taxon>
        <taxon>ecological metagenomes</taxon>
    </lineage>
</organism>
<dbReference type="AlphaFoldDB" id="A0A6J6I3R3"/>
<sequence>MPVSTALEITVGRPMSEIIFRASVIPPDGAHFIIAISAKSEIDVKSLPTNLRIDSSTAIFIGTSLLRIAKSSKFSHGCSIYSKTLPKRRKYSCRYLRACVRVQPPLISRRILASGTSSITASRRSASLSKSFTFIFIVVHPG</sequence>
<gene>
    <name evidence="1" type="ORF">UFOPK1863_00918</name>
</gene>
<name>A0A6J6I3R3_9ZZZZ</name>
<accession>A0A6J6I3R3</accession>